<sequence length="256" mass="28803">MAVYNGFATNKEDVSLARPTRSCRFQEDDNSLPASGIQCVSCNKLRCLITSPHFLYSTTIIILLGLYIFQLGARGNLRSYTPSTKINRTQTICGASQEEARSMGCVFDVYVNEWLPASCYDRAVAEVSESNLSDLYPAAAGRSTFPLFWDQAMVKRATVEEVMLAAFENIENGFQIEFYTAWEFHRAHCLHLWRLTVSALQQLDRGKRNVGVYYKSVSPEHAWHCNRFIVEGDTRDPDKITSIAPGVGKCVVLNSF</sequence>
<dbReference type="AlphaFoldDB" id="A0AAX4ITA4"/>
<keyword evidence="1" id="KW-0472">Membrane</keyword>
<evidence type="ECO:0000313" key="3">
    <source>
        <dbReference type="Proteomes" id="UP001322277"/>
    </source>
</evidence>
<reference evidence="3" key="1">
    <citation type="journal article" date="2023" name="bioRxiv">
        <title>Complete genome of the Medicago anthracnose fungus, Colletotrichum destructivum, reveals a mini-chromosome-like region within a core chromosome.</title>
        <authorList>
            <person name="Lapalu N."/>
            <person name="Simon A."/>
            <person name="Lu A."/>
            <person name="Plaumann P.-L."/>
            <person name="Amselem J."/>
            <person name="Pigne S."/>
            <person name="Auger A."/>
            <person name="Koch C."/>
            <person name="Dallery J.-F."/>
            <person name="O'Connell R.J."/>
        </authorList>
    </citation>
    <scope>NUCLEOTIDE SEQUENCE [LARGE SCALE GENOMIC DNA]</scope>
    <source>
        <strain evidence="3">CBS 520.97</strain>
    </source>
</reference>
<gene>
    <name evidence="2" type="ORF">CDEST_11429</name>
</gene>
<dbReference type="EMBL" id="CP137311">
    <property type="protein sequence ID" value="WQF86415.1"/>
    <property type="molecule type" value="Genomic_DNA"/>
</dbReference>
<name>A0AAX4ITA4_9PEZI</name>
<dbReference type="PANTHER" id="PTHR35896">
    <property type="entry name" value="IG-LIKE DOMAIN-CONTAINING PROTEIN"/>
    <property type="match status" value="1"/>
</dbReference>
<organism evidence="2 3">
    <name type="scientific">Colletotrichum destructivum</name>
    <dbReference type="NCBI Taxonomy" id="34406"/>
    <lineage>
        <taxon>Eukaryota</taxon>
        <taxon>Fungi</taxon>
        <taxon>Dikarya</taxon>
        <taxon>Ascomycota</taxon>
        <taxon>Pezizomycotina</taxon>
        <taxon>Sordariomycetes</taxon>
        <taxon>Hypocreomycetidae</taxon>
        <taxon>Glomerellales</taxon>
        <taxon>Glomerellaceae</taxon>
        <taxon>Colletotrichum</taxon>
        <taxon>Colletotrichum destructivum species complex</taxon>
    </lineage>
</organism>
<dbReference type="PANTHER" id="PTHR35896:SF3">
    <property type="entry name" value="MAJOR FACILITATOR SUPERFAMILY TRANSPORTER"/>
    <property type="match status" value="1"/>
</dbReference>
<protein>
    <submittedName>
        <fullName evidence="2">Uncharacterized protein</fullName>
    </submittedName>
</protein>
<feature type="transmembrane region" description="Helical" evidence="1">
    <location>
        <begin position="54"/>
        <end position="73"/>
    </location>
</feature>
<accession>A0AAX4ITA4</accession>
<keyword evidence="1" id="KW-1133">Transmembrane helix</keyword>
<dbReference type="GeneID" id="87947929"/>
<dbReference type="InterPro" id="IPR053008">
    <property type="entry name" value="Phomopsin_biosynth_assoc"/>
</dbReference>
<keyword evidence="1" id="KW-0812">Transmembrane</keyword>
<evidence type="ECO:0000313" key="2">
    <source>
        <dbReference type="EMBL" id="WQF86415.1"/>
    </source>
</evidence>
<dbReference type="KEGG" id="cdet:87947929"/>
<dbReference type="Proteomes" id="UP001322277">
    <property type="component" value="Chromosome 7"/>
</dbReference>
<keyword evidence="3" id="KW-1185">Reference proteome</keyword>
<proteinExistence type="predicted"/>
<dbReference type="RefSeq" id="XP_062783636.1">
    <property type="nucleotide sequence ID" value="XM_062927585.1"/>
</dbReference>
<evidence type="ECO:0000256" key="1">
    <source>
        <dbReference type="SAM" id="Phobius"/>
    </source>
</evidence>